<organism evidence="1 2">
    <name type="scientific">Acinetobacter johnsonii</name>
    <dbReference type="NCBI Taxonomy" id="40214"/>
    <lineage>
        <taxon>Bacteria</taxon>
        <taxon>Pseudomonadati</taxon>
        <taxon>Pseudomonadota</taxon>
        <taxon>Gammaproteobacteria</taxon>
        <taxon>Moraxellales</taxon>
        <taxon>Moraxellaceae</taxon>
        <taxon>Acinetobacter</taxon>
    </lineage>
</organism>
<reference evidence="1 2" key="1">
    <citation type="submission" date="2019-07" db="EMBL/GenBank/DDBJ databases">
        <title>Whole genome shotgun sequence of Acinetobacter johnsonii NBRC 102197.</title>
        <authorList>
            <person name="Hosoyama A."/>
            <person name="Uohara A."/>
            <person name="Ohji S."/>
            <person name="Ichikawa N."/>
        </authorList>
    </citation>
    <scope>NUCLEOTIDE SEQUENCE [LARGE SCALE GENOMIC DNA]</scope>
    <source>
        <strain evidence="1 2">NBRC 102197</strain>
    </source>
</reference>
<dbReference type="Proteomes" id="UP000321274">
    <property type="component" value="Unassembled WGS sequence"/>
</dbReference>
<name>A0AAV3WEN5_ACIJO</name>
<dbReference type="EMBL" id="BJUJ01000062">
    <property type="protein sequence ID" value="GEK44828.1"/>
    <property type="molecule type" value="Genomic_DNA"/>
</dbReference>
<accession>A0AAV3WEN5</accession>
<gene>
    <name evidence="1" type="ORF">AJO04nite_20860</name>
</gene>
<evidence type="ECO:0008006" key="3">
    <source>
        <dbReference type="Google" id="ProtNLM"/>
    </source>
</evidence>
<dbReference type="AlphaFoldDB" id="A0AAV3WEN5"/>
<proteinExistence type="predicted"/>
<comment type="caution">
    <text evidence="1">The sequence shown here is derived from an EMBL/GenBank/DDBJ whole genome shotgun (WGS) entry which is preliminary data.</text>
</comment>
<evidence type="ECO:0000313" key="1">
    <source>
        <dbReference type="EMBL" id="GEK44828.1"/>
    </source>
</evidence>
<evidence type="ECO:0000313" key="2">
    <source>
        <dbReference type="Proteomes" id="UP000321274"/>
    </source>
</evidence>
<protein>
    <recommendedName>
        <fullName evidence="3">Phage tail protein</fullName>
    </recommendedName>
</protein>
<sequence length="59" mass="6936">MQHGQLREIIIKGRDKDTSHMGTEMGMVMVRMIMVTDMEMVTDMDTVLELQVLWDHKDQ</sequence>